<dbReference type="Pfam" id="PF01248">
    <property type="entry name" value="Ribosomal_L7Ae"/>
    <property type="match status" value="1"/>
</dbReference>
<dbReference type="STRING" id="1221500.ABE65_008845"/>
<accession>A0A160IL57</accession>
<dbReference type="Gene3D" id="3.30.1330.30">
    <property type="match status" value="1"/>
</dbReference>
<dbReference type="KEGG" id="fpn:ABE65_008845"/>
<dbReference type="OrthoDB" id="9794863at2"/>
<proteinExistence type="predicted"/>
<gene>
    <name evidence="1" type="ORF">ABE65_008845</name>
</gene>
<dbReference type="InterPro" id="IPR004038">
    <property type="entry name" value="Ribosomal_eL8/eL30/eS12/Gad45"/>
</dbReference>
<organism evidence="1 2">
    <name type="scientific">Fictibacillus phosphorivorans</name>
    <dbReference type="NCBI Taxonomy" id="1221500"/>
    <lineage>
        <taxon>Bacteria</taxon>
        <taxon>Bacillati</taxon>
        <taxon>Bacillota</taxon>
        <taxon>Bacilli</taxon>
        <taxon>Bacillales</taxon>
        <taxon>Fictibacillaceae</taxon>
        <taxon>Fictibacillus</taxon>
    </lineage>
</organism>
<reference evidence="1 2" key="1">
    <citation type="submission" date="2016-04" db="EMBL/GenBank/DDBJ databases">
        <title>Complete genome sequence of Fictibacillus phosphorivorans G25-29, a strain toxic to nematodes.</title>
        <authorList>
            <person name="Zheng Z."/>
        </authorList>
    </citation>
    <scope>NUCLEOTIDE SEQUENCE [LARGE SCALE GENOMIC DNA]</scope>
    <source>
        <strain evidence="1 2">G25-29</strain>
    </source>
</reference>
<sequence>MKPTPWENFLGIAARAGKIISGEELVVKSIQKQNAKIVLLSKDASDNTKKKVTDKCAFYKIDLAWVEDRNVLGRAIGKEQRVVVAVNDQGFSKRLKELLDH</sequence>
<dbReference type="EMBL" id="CP015378">
    <property type="protein sequence ID" value="ANC76903.1"/>
    <property type="molecule type" value="Genomic_DNA"/>
</dbReference>
<dbReference type="InterPro" id="IPR029064">
    <property type="entry name" value="Ribosomal_eL30-like_sf"/>
</dbReference>
<dbReference type="SUPFAM" id="SSF55315">
    <property type="entry name" value="L30e-like"/>
    <property type="match status" value="1"/>
</dbReference>
<dbReference type="AlphaFoldDB" id="A0A160IL57"/>
<dbReference type="GO" id="GO:0005840">
    <property type="term" value="C:ribosome"/>
    <property type="evidence" value="ECO:0007669"/>
    <property type="project" value="UniProtKB-KW"/>
</dbReference>
<keyword evidence="2" id="KW-1185">Reference proteome</keyword>
<keyword evidence="1" id="KW-0687">Ribonucleoprotein</keyword>
<dbReference type="RefSeq" id="WP_066393759.1">
    <property type="nucleotide sequence ID" value="NZ_CP015378.1"/>
</dbReference>
<keyword evidence="1" id="KW-0689">Ribosomal protein</keyword>
<evidence type="ECO:0000313" key="2">
    <source>
        <dbReference type="Proteomes" id="UP000076623"/>
    </source>
</evidence>
<name>A0A160IL57_9BACL</name>
<dbReference type="NCBIfam" id="NF005825">
    <property type="entry name" value="PRK07714.1"/>
    <property type="match status" value="1"/>
</dbReference>
<dbReference type="Proteomes" id="UP000076623">
    <property type="component" value="Chromosome"/>
</dbReference>
<evidence type="ECO:0000313" key="1">
    <source>
        <dbReference type="EMBL" id="ANC76903.1"/>
    </source>
</evidence>
<protein>
    <submittedName>
        <fullName evidence="1">50S ribosomal protein L7</fullName>
    </submittedName>
</protein>